<dbReference type="CDD" id="cd21750">
    <property type="entry name" value="ZnB-Zn_SUZ12"/>
    <property type="match status" value="1"/>
</dbReference>
<dbReference type="GO" id="GO:0035098">
    <property type="term" value="C:ESC/E(Z) complex"/>
    <property type="evidence" value="ECO:0007669"/>
    <property type="project" value="TreeGrafter"/>
</dbReference>
<dbReference type="GO" id="GO:0016586">
    <property type="term" value="C:RSC-type complex"/>
    <property type="evidence" value="ECO:0007669"/>
    <property type="project" value="TreeGrafter"/>
</dbReference>
<keyword evidence="5" id="KW-0156">Chromatin regulator</keyword>
<dbReference type="InterPro" id="IPR019135">
    <property type="entry name" value="Polycomb_protein_VEFS-Box"/>
</dbReference>
<feature type="region of interest" description="Disordered" evidence="8">
    <location>
        <begin position="379"/>
        <end position="448"/>
    </location>
</feature>
<evidence type="ECO:0000256" key="4">
    <source>
        <dbReference type="ARBA" id="ARBA00022833"/>
    </source>
</evidence>
<evidence type="ECO:0000256" key="1">
    <source>
        <dbReference type="ARBA" id="ARBA00007416"/>
    </source>
</evidence>
<dbReference type="PANTHER" id="PTHR22597:SF0">
    <property type="entry name" value="POLYCOMB PROTEIN SUZ12"/>
    <property type="match status" value="1"/>
</dbReference>
<feature type="compositionally biased region" description="Low complexity" evidence="8">
    <location>
        <begin position="288"/>
        <end position="303"/>
    </location>
</feature>
<comment type="caution">
    <text evidence="11">The sequence shown here is derived from an EMBL/GenBank/DDBJ whole genome shotgun (WGS) entry which is preliminary data.</text>
</comment>
<evidence type="ECO:0000256" key="5">
    <source>
        <dbReference type="ARBA" id="ARBA00022853"/>
    </source>
</evidence>
<feature type="domain" description="Polycomb protein VEFS-Box" evidence="9">
    <location>
        <begin position="689"/>
        <end position="736"/>
    </location>
</feature>
<dbReference type="PANTHER" id="PTHR22597">
    <property type="entry name" value="POLYCOMB GROUP PROTEIN"/>
    <property type="match status" value="1"/>
</dbReference>
<keyword evidence="7" id="KW-0804">Transcription</keyword>
<feature type="domain" description="Polycomb protein SUZ12-like zinc finger" evidence="10">
    <location>
        <begin position="454"/>
        <end position="522"/>
    </location>
</feature>
<dbReference type="InterPro" id="IPR057540">
    <property type="entry name" value="Znf_SUZ12"/>
</dbReference>
<feature type="compositionally biased region" description="Low complexity" evidence="8">
    <location>
        <begin position="421"/>
        <end position="448"/>
    </location>
</feature>
<reference evidence="11 12" key="1">
    <citation type="journal article" date="2023" name="Arcadia Sci">
        <title>De novo assembly of a long-read Amblyomma americanum tick genome.</title>
        <authorList>
            <person name="Chou S."/>
            <person name="Poskanzer K.E."/>
            <person name="Rollins M."/>
            <person name="Thuy-Boun P.S."/>
        </authorList>
    </citation>
    <scope>NUCLEOTIDE SEQUENCE [LARGE SCALE GENOMIC DNA]</scope>
    <source>
        <strain evidence="11">F_SG_1</strain>
        <tissue evidence="11">Salivary glands</tissue>
    </source>
</reference>
<sequence>MTSALRCYGYGLCYGGYGPTAITAVAGGGADAPSGDALLWSASKRGGSLRRLNPAGPPMPPKKKDKLAVVEAPTKPQRQEQHAFTEHELFLQAFEKPTQIYRYLRTRHIASPIFLHRTLTYMSHRMSRNHKNRKNFKVDSLLQRVQAQQDPSSCRSPSQMTLTFTGFYDRSPKKDVVTAEAVILKICNKKKKELELPLTQLSAPFVCHVPVGSCEVPHNPEGAAHANGASTTRTTVITVPGNSFCPNGTGLVRSYVLLLRVTAGGQTNDSEPGEPPSKKARRNGCGRGPASSGSSGTGSNTSAEESRHYVGEMVVYEQQRCLLTEGEYQLVLRPWGPKAAPLARTASWETLSNAEGTPSLEAFEKSPKVAFRLAWGAAEENSTGDSADHTRTARPVLSPVELNVAEPGHKHTRSRRNGEMKAGQQLQQQGSDQGAQKGSGKAGSQQLQQQAQRTRVVYQFVYQQQTRQQTEARADLRCPWCMLQCRLLAALLKHLKLCHGRFTFAYVPHPKGARIDVSINECYDGSYAGNPQHLHTQTGYAFGRTGPARRTPVTYVMVCRPKRAPLSLSEFMEQDEPDIEQPRPYISGHNRLYYHTETCLPIRPQEIDQDSESEDDPEWLRIKTQLMIDEFTDVNEGEKELMKMWNLHIMKYGGSVAAARQGSSVALADAQGAPAHWWSRATGVGGRLFVGDCQIPLACNMFVEEQGQELIQRNLYRNFVLHMCNLLDFGLVSASVVYTTVRRLQMFCDVKDRRLRLPVSYS</sequence>
<evidence type="ECO:0000256" key="7">
    <source>
        <dbReference type="ARBA" id="ARBA00023163"/>
    </source>
</evidence>
<keyword evidence="6" id="KW-0805">Transcription regulation</keyword>
<evidence type="ECO:0000313" key="11">
    <source>
        <dbReference type="EMBL" id="KAK8757509.1"/>
    </source>
</evidence>
<protein>
    <recommendedName>
        <fullName evidence="13">Polycomb protein suz12</fullName>
    </recommendedName>
</protein>
<keyword evidence="3" id="KW-0863">Zinc-finger</keyword>
<evidence type="ECO:0008006" key="13">
    <source>
        <dbReference type="Google" id="ProtNLM"/>
    </source>
</evidence>
<keyword evidence="2" id="KW-0479">Metal-binding</keyword>
<organism evidence="11 12">
    <name type="scientific">Amblyomma americanum</name>
    <name type="common">Lone star tick</name>
    <dbReference type="NCBI Taxonomy" id="6943"/>
    <lineage>
        <taxon>Eukaryota</taxon>
        <taxon>Metazoa</taxon>
        <taxon>Ecdysozoa</taxon>
        <taxon>Arthropoda</taxon>
        <taxon>Chelicerata</taxon>
        <taxon>Arachnida</taxon>
        <taxon>Acari</taxon>
        <taxon>Parasitiformes</taxon>
        <taxon>Ixodida</taxon>
        <taxon>Ixodoidea</taxon>
        <taxon>Ixodidae</taxon>
        <taxon>Amblyomminae</taxon>
        <taxon>Amblyomma</taxon>
    </lineage>
</organism>
<keyword evidence="12" id="KW-1185">Reference proteome</keyword>
<evidence type="ECO:0000313" key="12">
    <source>
        <dbReference type="Proteomes" id="UP001321473"/>
    </source>
</evidence>
<accession>A0AAQ4D4W9</accession>
<evidence type="ECO:0000256" key="3">
    <source>
        <dbReference type="ARBA" id="ARBA00022771"/>
    </source>
</evidence>
<dbReference type="CDD" id="cd21551">
    <property type="entry name" value="VEFS-box_SUZ12"/>
    <property type="match status" value="1"/>
</dbReference>
<dbReference type="GO" id="GO:0008270">
    <property type="term" value="F:zinc ion binding"/>
    <property type="evidence" value="ECO:0007669"/>
    <property type="project" value="UniProtKB-KW"/>
</dbReference>
<evidence type="ECO:0000256" key="8">
    <source>
        <dbReference type="SAM" id="MobiDB-lite"/>
    </source>
</evidence>
<gene>
    <name evidence="11" type="ORF">V5799_004864</name>
</gene>
<evidence type="ECO:0000256" key="2">
    <source>
        <dbReference type="ARBA" id="ARBA00022723"/>
    </source>
</evidence>
<dbReference type="GO" id="GO:0031490">
    <property type="term" value="F:chromatin DNA binding"/>
    <property type="evidence" value="ECO:0007669"/>
    <property type="project" value="TreeGrafter"/>
</dbReference>
<evidence type="ECO:0000256" key="6">
    <source>
        <dbReference type="ARBA" id="ARBA00023015"/>
    </source>
</evidence>
<feature type="domain" description="Polycomb protein VEFS-Box" evidence="9">
    <location>
        <begin position="583"/>
        <end position="652"/>
    </location>
</feature>
<keyword evidence="4" id="KW-0862">Zinc</keyword>
<feature type="region of interest" description="Disordered" evidence="8">
    <location>
        <begin position="265"/>
        <end position="305"/>
    </location>
</feature>
<dbReference type="Proteomes" id="UP001321473">
    <property type="component" value="Unassembled WGS sequence"/>
</dbReference>
<evidence type="ECO:0000259" key="9">
    <source>
        <dbReference type="Pfam" id="PF09733"/>
    </source>
</evidence>
<dbReference type="Pfam" id="PF09733">
    <property type="entry name" value="VEFS-Box"/>
    <property type="match status" value="2"/>
</dbReference>
<evidence type="ECO:0000259" key="10">
    <source>
        <dbReference type="Pfam" id="PF23320"/>
    </source>
</evidence>
<dbReference type="Pfam" id="PF23320">
    <property type="entry name" value="Zn_SUZ12"/>
    <property type="match status" value="1"/>
</dbReference>
<dbReference type="AlphaFoldDB" id="A0AAQ4D4W9"/>
<comment type="similarity">
    <text evidence="1">Belongs to the VEFS (VRN2-EMF2-FIS2-SU(Z)12) family.</text>
</comment>
<proteinExistence type="inferred from homology"/>
<dbReference type="GO" id="GO:0006325">
    <property type="term" value="P:chromatin organization"/>
    <property type="evidence" value="ECO:0007669"/>
    <property type="project" value="UniProtKB-KW"/>
</dbReference>
<dbReference type="CDD" id="cd21740">
    <property type="entry name" value="C2_II_SUZ12"/>
    <property type="match status" value="1"/>
</dbReference>
<dbReference type="EMBL" id="JARKHS020035150">
    <property type="protein sequence ID" value="KAK8757509.1"/>
    <property type="molecule type" value="Genomic_DNA"/>
</dbReference>
<name>A0AAQ4D4W9_AMBAM</name>